<evidence type="ECO:0000256" key="4">
    <source>
        <dbReference type="ARBA" id="ARBA00023110"/>
    </source>
</evidence>
<organism evidence="8 9">
    <name type="scientific">Roseibacillus persicicus</name>
    <dbReference type="NCBI Taxonomy" id="454148"/>
    <lineage>
        <taxon>Bacteria</taxon>
        <taxon>Pseudomonadati</taxon>
        <taxon>Verrucomicrobiota</taxon>
        <taxon>Verrucomicrobiia</taxon>
        <taxon>Verrucomicrobiales</taxon>
        <taxon>Verrucomicrobiaceae</taxon>
        <taxon>Roseibacillus</taxon>
    </lineage>
</organism>
<protein>
    <recommendedName>
        <fullName evidence="2">peptidylprolyl isomerase</fullName>
        <ecNumber evidence="2">5.2.1.8</ecNumber>
    </recommendedName>
</protein>
<keyword evidence="4 6" id="KW-0697">Rotamase</keyword>
<evidence type="ECO:0000256" key="1">
    <source>
        <dbReference type="ARBA" id="ARBA00000971"/>
    </source>
</evidence>
<comment type="catalytic activity">
    <reaction evidence="1">
        <text>[protein]-peptidylproline (omega=180) = [protein]-peptidylproline (omega=0)</text>
        <dbReference type="Rhea" id="RHEA:16237"/>
        <dbReference type="Rhea" id="RHEA-COMP:10747"/>
        <dbReference type="Rhea" id="RHEA-COMP:10748"/>
        <dbReference type="ChEBI" id="CHEBI:83833"/>
        <dbReference type="ChEBI" id="CHEBI:83834"/>
        <dbReference type="EC" id="5.2.1.8"/>
    </reaction>
</comment>
<evidence type="ECO:0000256" key="6">
    <source>
        <dbReference type="PROSITE-ProRule" id="PRU00278"/>
    </source>
</evidence>
<reference evidence="8" key="1">
    <citation type="journal article" date="2014" name="Int. J. Syst. Evol. Microbiol.">
        <title>Complete genome sequence of Corynebacterium casei LMG S-19264T (=DSM 44701T), isolated from a smear-ripened cheese.</title>
        <authorList>
            <consortium name="US DOE Joint Genome Institute (JGI-PGF)"/>
            <person name="Walter F."/>
            <person name="Albersmeier A."/>
            <person name="Kalinowski J."/>
            <person name="Ruckert C."/>
        </authorList>
    </citation>
    <scope>NUCLEOTIDE SEQUENCE</scope>
    <source>
        <strain evidence="8">KCTC 12988</strain>
    </source>
</reference>
<dbReference type="Proteomes" id="UP000644507">
    <property type="component" value="Unassembled WGS sequence"/>
</dbReference>
<reference evidence="8" key="2">
    <citation type="submission" date="2020-09" db="EMBL/GenBank/DDBJ databases">
        <authorList>
            <person name="Sun Q."/>
            <person name="Kim S."/>
        </authorList>
    </citation>
    <scope>NUCLEOTIDE SEQUENCE</scope>
    <source>
        <strain evidence="8">KCTC 12988</strain>
    </source>
</reference>
<keyword evidence="3" id="KW-0732">Signal</keyword>
<evidence type="ECO:0000256" key="3">
    <source>
        <dbReference type="ARBA" id="ARBA00022729"/>
    </source>
</evidence>
<dbReference type="SUPFAM" id="SSF54534">
    <property type="entry name" value="FKBP-like"/>
    <property type="match status" value="1"/>
</dbReference>
<evidence type="ECO:0000259" key="7">
    <source>
        <dbReference type="PROSITE" id="PS50198"/>
    </source>
</evidence>
<evidence type="ECO:0000256" key="2">
    <source>
        <dbReference type="ARBA" id="ARBA00013194"/>
    </source>
</evidence>
<dbReference type="PANTHER" id="PTHR47245">
    <property type="entry name" value="PEPTIDYLPROLYL ISOMERASE"/>
    <property type="match status" value="1"/>
</dbReference>
<dbReference type="Pfam" id="PF13624">
    <property type="entry name" value="SurA_N_3"/>
    <property type="match status" value="1"/>
</dbReference>
<dbReference type="PANTHER" id="PTHR47245:SF1">
    <property type="entry name" value="FOLDASE PROTEIN PRSA"/>
    <property type="match status" value="1"/>
</dbReference>
<accession>A0A918TQW2</accession>
<name>A0A918TQW2_9BACT</name>
<dbReference type="AlphaFoldDB" id="A0A918TQW2"/>
<dbReference type="Gene3D" id="3.10.50.40">
    <property type="match status" value="1"/>
</dbReference>
<keyword evidence="5 6" id="KW-0413">Isomerase</keyword>
<dbReference type="Gene3D" id="1.10.4030.10">
    <property type="entry name" value="Porin chaperone SurA, peptide-binding domain"/>
    <property type="match status" value="1"/>
</dbReference>
<dbReference type="EC" id="5.2.1.8" evidence="2"/>
<dbReference type="RefSeq" id="WP_189570571.1">
    <property type="nucleotide sequence ID" value="NZ_CP151838.1"/>
</dbReference>
<dbReference type="Pfam" id="PF13616">
    <property type="entry name" value="Rotamase_3"/>
    <property type="match status" value="1"/>
</dbReference>
<dbReference type="EMBL" id="BMXI01000011">
    <property type="protein sequence ID" value="GHC57924.1"/>
    <property type="molecule type" value="Genomic_DNA"/>
</dbReference>
<evidence type="ECO:0000313" key="8">
    <source>
        <dbReference type="EMBL" id="GHC57924.1"/>
    </source>
</evidence>
<sequence length="325" mass="37492">MMRILLFLSLFSTLAAKEFEITSIAAKVNGHAITKKEVESLLAPRREVLQTMYPRQGEVYQRRLKEFRDNILEQLINNELLLSEVEGRASIPDHVVEQEIARIVREDYDGKEKEFNAFLRENGLTRRGFREQQREQILVQAYRSQQFSDIAPPTESEIKAKYNERKIAMRDRTKDTIDFQKIFLVSRDRLDPNVTPERQLALAEKIFLELKGGADFTEMAKKHSDGAFADKGGLWENTPRTDLSLSFGDALFEESKAGDLVGPLKDPAGFTIVKILKINYGPTPPLSNKDVRERMKKEVDIEKRTEKYDAWIKSLKAHAMIERKM</sequence>
<dbReference type="InterPro" id="IPR046357">
    <property type="entry name" value="PPIase_dom_sf"/>
</dbReference>
<gene>
    <name evidence="8" type="ORF">GCM10007100_25990</name>
</gene>
<dbReference type="PROSITE" id="PS50198">
    <property type="entry name" value="PPIC_PPIASE_2"/>
    <property type="match status" value="1"/>
</dbReference>
<proteinExistence type="predicted"/>
<feature type="domain" description="PpiC" evidence="7">
    <location>
        <begin position="174"/>
        <end position="277"/>
    </location>
</feature>
<dbReference type="GO" id="GO:0003755">
    <property type="term" value="F:peptidyl-prolyl cis-trans isomerase activity"/>
    <property type="evidence" value="ECO:0007669"/>
    <property type="project" value="UniProtKB-KW"/>
</dbReference>
<dbReference type="InterPro" id="IPR027304">
    <property type="entry name" value="Trigger_fact/SurA_dom_sf"/>
</dbReference>
<evidence type="ECO:0000313" key="9">
    <source>
        <dbReference type="Proteomes" id="UP000644507"/>
    </source>
</evidence>
<dbReference type="SUPFAM" id="SSF109998">
    <property type="entry name" value="Triger factor/SurA peptide-binding domain-like"/>
    <property type="match status" value="1"/>
</dbReference>
<comment type="caution">
    <text evidence="8">The sequence shown here is derived from an EMBL/GenBank/DDBJ whole genome shotgun (WGS) entry which is preliminary data.</text>
</comment>
<keyword evidence="9" id="KW-1185">Reference proteome</keyword>
<dbReference type="InterPro" id="IPR000297">
    <property type="entry name" value="PPIase_PpiC"/>
</dbReference>
<evidence type="ECO:0000256" key="5">
    <source>
        <dbReference type="ARBA" id="ARBA00023235"/>
    </source>
</evidence>
<dbReference type="InterPro" id="IPR050245">
    <property type="entry name" value="PrsA_foldase"/>
</dbReference>